<keyword evidence="2" id="KW-1185">Reference proteome</keyword>
<evidence type="ECO:0000313" key="2">
    <source>
        <dbReference type="Proteomes" id="UP001139408"/>
    </source>
</evidence>
<accession>A0A9X2C9T3</accession>
<protein>
    <submittedName>
        <fullName evidence="1">NiFe hydrogenase</fullName>
    </submittedName>
</protein>
<dbReference type="RefSeq" id="WP_188924256.1">
    <property type="nucleotide sequence ID" value="NZ_BMQI01000008.1"/>
</dbReference>
<dbReference type="AlphaFoldDB" id="A0A9X2C9T3"/>
<organism evidence="1 2">
    <name type="scientific">Shewanella algicola</name>
    <dbReference type="NCBI Taxonomy" id="640633"/>
    <lineage>
        <taxon>Bacteria</taxon>
        <taxon>Pseudomonadati</taxon>
        <taxon>Pseudomonadota</taxon>
        <taxon>Gammaproteobacteria</taxon>
        <taxon>Alteromonadales</taxon>
        <taxon>Shewanellaceae</taxon>
        <taxon>Shewanella</taxon>
    </lineage>
</organism>
<evidence type="ECO:0000313" key="1">
    <source>
        <dbReference type="EMBL" id="MCL1104560.1"/>
    </source>
</evidence>
<reference evidence="1" key="1">
    <citation type="submission" date="2022-01" db="EMBL/GenBank/DDBJ databases">
        <title>Whole genome-based taxonomy of the Shewanellaceae.</title>
        <authorList>
            <person name="Martin-Rodriguez A.J."/>
        </authorList>
    </citation>
    <scope>NUCLEOTIDE SEQUENCE</scope>
    <source>
        <strain evidence="1">DSM 23803</strain>
    </source>
</reference>
<sequence>MPISEAAMSMRNHTIRFNFVCQRPVPLYTHLCNQYLHLDKLNISIGREQNADTGAICYFIEACAPQAELEELADNIAEDFLLSVWLQHTEIKRIDTKTGSTNAFVVKHHKGLPLSFCQHCQPQFGDNQHPFFGDINLPCEHCKGHYKLSRELKSLTKADIGAMANSLLASKELVLPMLGLQLSLSSSKASLTDYQQPRVLICNPNSLNSQFCVSDSQILALSSIEKPLLRVRPCSDHPNLHAPLYDIQFAENRLLVILCETLRQKGIHWVYVNQVDTVNPHMTPPLRLAGVAQYWIPTSELQSGKIALPSNLTCLHDEYHYQTDQHKFLAKSTADQLQWQVVKLHEPQTLCAAPDNATHINYSLCALSAGLLRHNEHEHHNKTQYVKNAAVLYFSRHHASQIVTVDSQSDAELFFQLPTLPNSGYEVCHSLLDSPQKNLLDKFKQLHPAEYNQLLDLHFSDKDSALTQLMAVAAAIIGAGQINSHQGKPVSVAELADRFIALAMSYQDNNAPRIDFPLTKGMAHRSLNWCRTLGSLMSFKLAGDVNLAKLAFAFHDSFADYLSNWIEHVDQNVGIKQLVVAGSDFANPVLAERVHLRIGKNYPLQLNPLLDLDGVNIAIGGLYLKQRRG</sequence>
<proteinExistence type="predicted"/>
<dbReference type="Proteomes" id="UP001139408">
    <property type="component" value="Unassembled WGS sequence"/>
</dbReference>
<dbReference type="EMBL" id="JAKILJ010000007">
    <property type="protein sequence ID" value="MCL1104560.1"/>
    <property type="molecule type" value="Genomic_DNA"/>
</dbReference>
<dbReference type="Gene3D" id="3.30.420.40">
    <property type="match status" value="1"/>
</dbReference>
<name>A0A9X2C9T3_9GAMM</name>
<gene>
    <name evidence="1" type="ORF">L2749_04710</name>
</gene>
<comment type="caution">
    <text evidence="1">The sequence shown here is derived from an EMBL/GenBank/DDBJ whole genome shotgun (WGS) entry which is preliminary data.</text>
</comment>